<sequence length="146" mass="15924">MMEFAKSNKIVLVPIFTRPRCLSEEQREVQKVVVGAGSWDNDSGHILDTVLGVDPGLAMACTVHTDFRGEEGNPGHRQDLMGVDSQAEHWVLVLHTQDGFQEVEDKSHMAEDKVALLGTDQEEGTPLGNLVGTDWVDMADGTPGLL</sequence>
<keyword evidence="2" id="KW-1185">Reference proteome</keyword>
<protein>
    <submittedName>
        <fullName evidence="1">Uncharacterized protein</fullName>
    </submittedName>
</protein>
<reference evidence="1 2" key="1">
    <citation type="submission" date="2019-05" db="EMBL/GenBank/DDBJ databases">
        <title>Another draft genome of Portunus trituberculatus and its Hox gene families provides insights of decapod evolution.</title>
        <authorList>
            <person name="Jeong J.-H."/>
            <person name="Song I."/>
            <person name="Kim S."/>
            <person name="Choi T."/>
            <person name="Kim D."/>
            <person name="Ryu S."/>
            <person name="Kim W."/>
        </authorList>
    </citation>
    <scope>NUCLEOTIDE SEQUENCE [LARGE SCALE GENOMIC DNA]</scope>
    <source>
        <tissue evidence="1">Muscle</tissue>
    </source>
</reference>
<organism evidence="1 2">
    <name type="scientific">Portunus trituberculatus</name>
    <name type="common">Swimming crab</name>
    <name type="synonym">Neptunus trituberculatus</name>
    <dbReference type="NCBI Taxonomy" id="210409"/>
    <lineage>
        <taxon>Eukaryota</taxon>
        <taxon>Metazoa</taxon>
        <taxon>Ecdysozoa</taxon>
        <taxon>Arthropoda</taxon>
        <taxon>Crustacea</taxon>
        <taxon>Multicrustacea</taxon>
        <taxon>Malacostraca</taxon>
        <taxon>Eumalacostraca</taxon>
        <taxon>Eucarida</taxon>
        <taxon>Decapoda</taxon>
        <taxon>Pleocyemata</taxon>
        <taxon>Brachyura</taxon>
        <taxon>Eubrachyura</taxon>
        <taxon>Portunoidea</taxon>
        <taxon>Portunidae</taxon>
        <taxon>Portuninae</taxon>
        <taxon>Portunus</taxon>
    </lineage>
</organism>
<dbReference type="Proteomes" id="UP000324222">
    <property type="component" value="Unassembled WGS sequence"/>
</dbReference>
<evidence type="ECO:0000313" key="1">
    <source>
        <dbReference type="EMBL" id="MPC11616.1"/>
    </source>
</evidence>
<accession>A0A5B7CTM6</accession>
<proteinExistence type="predicted"/>
<gene>
    <name evidence="1" type="ORF">E2C01_004285</name>
</gene>
<comment type="caution">
    <text evidence="1">The sequence shown here is derived from an EMBL/GenBank/DDBJ whole genome shotgun (WGS) entry which is preliminary data.</text>
</comment>
<dbReference type="AlphaFoldDB" id="A0A5B7CTM6"/>
<evidence type="ECO:0000313" key="2">
    <source>
        <dbReference type="Proteomes" id="UP000324222"/>
    </source>
</evidence>
<name>A0A5B7CTM6_PORTR</name>
<dbReference type="EMBL" id="VSRR010000173">
    <property type="protein sequence ID" value="MPC11616.1"/>
    <property type="molecule type" value="Genomic_DNA"/>
</dbReference>